<organism evidence="2 3">
    <name type="scientific">Parastrongyloides trichosuri</name>
    <name type="common">Possum-specific nematode worm</name>
    <dbReference type="NCBI Taxonomy" id="131310"/>
    <lineage>
        <taxon>Eukaryota</taxon>
        <taxon>Metazoa</taxon>
        <taxon>Ecdysozoa</taxon>
        <taxon>Nematoda</taxon>
        <taxon>Chromadorea</taxon>
        <taxon>Rhabditida</taxon>
        <taxon>Tylenchina</taxon>
        <taxon>Panagrolaimomorpha</taxon>
        <taxon>Strongyloidoidea</taxon>
        <taxon>Strongyloididae</taxon>
        <taxon>Parastrongyloides</taxon>
    </lineage>
</organism>
<sequence>MINFTLAQGILDFFNELGEELFQCDKVKSLEAVFDNIIPRTVDYIYVLSKEHRLDGYNTFHSLYLLLGLLYDDIKFIGIIDYNKASKGEDLEQLKLLSLTMYKLIILDNSMLQKFIEKLDEKPVNEVIKFISFLETPSNWPPEQQWSALLYSKERQSLTSSSLMTDNCYFSIESLKQNSDLLSFNFVNMSRTKSMNTFVSFKELNSTIIGCHTLTNSFSSLSLQQEKEINKLTNVNKALLRDLDDIENEIARINEASNTMKKHLTEKIKDLEKKLSSKTSECAKLNNQTKQISTYSVRIENLLEENEKLRKNISEVCKENRELVIVNNEYEIRVYSLEQDLYEKKKEIDELRRNLIDKDNEIIHNKDKVLKDLYIIKEEKMELKKEINILTERIDELTKERLRFKEELWEERFNSQEQMHIIRSRLDDEIIKLNKIINLSKERDFLTNHNEYLKGETKNKENEGVKIQIKEYQKEKEINVVENNNLKEQIETLKMEKEGSSSFTDLETHSSNSVDDVFDNQTFKWNDSSYDLINHIDSEYFSNTSDYVDLFESQNIDDIVFSSSLEGKTQQFIIINDNFHDKYNFDYYTANQFLNDKRNNCFDFSKSSVEKDTQLKKLVKKRSKSYVSKIKRKFLSKKN</sequence>
<keyword evidence="1" id="KW-0175">Coiled coil</keyword>
<keyword evidence="2" id="KW-1185">Reference proteome</keyword>
<proteinExistence type="predicted"/>
<evidence type="ECO:0000256" key="1">
    <source>
        <dbReference type="SAM" id="Coils"/>
    </source>
</evidence>
<dbReference type="WBParaSite" id="PTRK_0000626500.1">
    <property type="protein sequence ID" value="PTRK_0000626500.1"/>
    <property type="gene ID" value="PTRK_0000626500"/>
</dbReference>
<name>A0A0N4ZET2_PARTI</name>
<dbReference type="Proteomes" id="UP000038045">
    <property type="component" value="Unplaced"/>
</dbReference>
<reference evidence="3" key="1">
    <citation type="submission" date="2017-02" db="UniProtKB">
        <authorList>
            <consortium name="WormBaseParasite"/>
        </authorList>
    </citation>
    <scope>IDENTIFICATION</scope>
</reference>
<evidence type="ECO:0000313" key="3">
    <source>
        <dbReference type="WBParaSite" id="PTRK_0000626500.1"/>
    </source>
</evidence>
<feature type="coiled-coil region" evidence="1">
    <location>
        <begin position="229"/>
        <end position="407"/>
    </location>
</feature>
<evidence type="ECO:0000313" key="2">
    <source>
        <dbReference type="Proteomes" id="UP000038045"/>
    </source>
</evidence>
<accession>A0A0N4ZET2</accession>
<dbReference type="AlphaFoldDB" id="A0A0N4ZET2"/>
<dbReference type="STRING" id="131310.A0A0N4ZET2"/>
<protein>
    <submittedName>
        <fullName evidence="3">HOOK N-terminal domain-containing protein</fullName>
    </submittedName>
</protein>